<dbReference type="RefSeq" id="WP_166508484.1">
    <property type="nucleotide sequence ID" value="NZ_CP043026.1"/>
</dbReference>
<proteinExistence type="predicted"/>
<organism evidence="2 3">
    <name type="scientific">Spiroplasma chinense</name>
    <dbReference type="NCBI Taxonomy" id="216932"/>
    <lineage>
        <taxon>Bacteria</taxon>
        <taxon>Bacillati</taxon>
        <taxon>Mycoplasmatota</taxon>
        <taxon>Mollicutes</taxon>
        <taxon>Entomoplasmatales</taxon>
        <taxon>Spiroplasmataceae</taxon>
        <taxon>Spiroplasma</taxon>
    </lineage>
</organism>
<keyword evidence="3" id="KW-1185">Reference proteome</keyword>
<accession>A0A5B9Y5M0</accession>
<feature type="transmembrane region" description="Helical" evidence="1">
    <location>
        <begin position="100"/>
        <end position="126"/>
    </location>
</feature>
<reference evidence="2 3" key="1">
    <citation type="submission" date="2019-08" db="EMBL/GenBank/DDBJ databases">
        <title>Complete genome sequence of Spiroplasma chinense CCH (DSM 19755).</title>
        <authorList>
            <person name="Shen H.-Y."/>
            <person name="Lin Y.-C."/>
            <person name="Chou L."/>
            <person name="Kuo C.-H."/>
        </authorList>
    </citation>
    <scope>NUCLEOTIDE SEQUENCE [LARGE SCALE GENOMIC DNA]</scope>
    <source>
        <strain evidence="2 3">CCH</strain>
    </source>
</reference>
<sequence>MKMKNKFSFDIKTTAFFTKIIFKNIKTYIFVHFLSLVSFFALFYIWNANTYEMLLPPIFINFMLTSILFAPVYLALTINEWKKKNLLIKFKVGSLNKVNLFVAVFTITFLFIISSFLVNLIGYNIVLWSKLLSINFPLLTNIHWTLWIVLLFNIALLSVFISAMILVLTCVSKKTVLNLLVIQLVFLFLVIFSDAFANPAFTNEKLIFVIFGYINPYKYFIWTNMLISSYQFADKFGMTQIIPKYFNGNFAPFSSIGITISLTIVFTILVVVLYKYTFRFGVKK</sequence>
<dbReference type="EMBL" id="CP043026">
    <property type="protein sequence ID" value="QEH62115.1"/>
    <property type="molecule type" value="Genomic_DNA"/>
</dbReference>
<gene>
    <name evidence="2" type="ORF">SCHIN_v1c09210</name>
</gene>
<feature type="transmembrane region" description="Helical" evidence="1">
    <location>
        <begin position="146"/>
        <end position="169"/>
    </location>
</feature>
<protein>
    <submittedName>
        <fullName evidence="2">Uncharacterized protein</fullName>
    </submittedName>
</protein>
<keyword evidence="1" id="KW-1133">Transmembrane helix</keyword>
<dbReference type="AlphaFoldDB" id="A0A5B9Y5M0"/>
<feature type="transmembrane region" description="Helical" evidence="1">
    <location>
        <begin position="58"/>
        <end position="79"/>
    </location>
</feature>
<keyword evidence="1" id="KW-0812">Transmembrane</keyword>
<feature type="transmembrane region" description="Helical" evidence="1">
    <location>
        <begin position="27"/>
        <end position="46"/>
    </location>
</feature>
<dbReference type="Proteomes" id="UP000323144">
    <property type="component" value="Chromosome"/>
</dbReference>
<feature type="transmembrane region" description="Helical" evidence="1">
    <location>
        <begin position="253"/>
        <end position="274"/>
    </location>
</feature>
<evidence type="ECO:0000256" key="1">
    <source>
        <dbReference type="SAM" id="Phobius"/>
    </source>
</evidence>
<dbReference type="KEGG" id="schi:SCHIN_v1c09210"/>
<evidence type="ECO:0000313" key="3">
    <source>
        <dbReference type="Proteomes" id="UP000323144"/>
    </source>
</evidence>
<evidence type="ECO:0000313" key="2">
    <source>
        <dbReference type="EMBL" id="QEH62115.1"/>
    </source>
</evidence>
<keyword evidence="1" id="KW-0472">Membrane</keyword>
<feature type="transmembrane region" description="Helical" evidence="1">
    <location>
        <begin position="176"/>
        <end position="197"/>
    </location>
</feature>
<name>A0A5B9Y5M0_9MOLU</name>